<dbReference type="PROSITE" id="PS51387">
    <property type="entry name" value="FAD_PCMH"/>
    <property type="match status" value="1"/>
</dbReference>
<evidence type="ECO:0000313" key="2">
    <source>
        <dbReference type="EMBL" id="RED97074.1"/>
    </source>
</evidence>
<reference evidence="2 3" key="1">
    <citation type="submission" date="2018-07" db="EMBL/GenBank/DDBJ databases">
        <title>Genomic Encyclopedia of Type Strains, Phase IV (KMG-IV): sequencing the most valuable type-strain genomes for metagenomic binning, comparative biology and taxonomic classification.</title>
        <authorList>
            <person name="Goeker M."/>
        </authorList>
    </citation>
    <scope>NUCLEOTIDE SEQUENCE [LARGE SCALE GENOMIC DNA]</scope>
    <source>
        <strain evidence="2 3">DSM 4134</strain>
    </source>
</reference>
<dbReference type="EMBL" id="QREG01000013">
    <property type="protein sequence ID" value="RED97074.1"/>
    <property type="molecule type" value="Genomic_DNA"/>
</dbReference>
<feature type="domain" description="FAD-binding PCMH-type" evidence="1">
    <location>
        <begin position="13"/>
        <end position="179"/>
    </location>
</feature>
<organism evidence="2 3">
    <name type="scientific">Marinoscillum furvescens DSM 4134</name>
    <dbReference type="NCBI Taxonomy" id="1122208"/>
    <lineage>
        <taxon>Bacteria</taxon>
        <taxon>Pseudomonadati</taxon>
        <taxon>Bacteroidota</taxon>
        <taxon>Cytophagia</taxon>
        <taxon>Cytophagales</taxon>
        <taxon>Reichenbachiellaceae</taxon>
        <taxon>Marinoscillum</taxon>
    </lineage>
</organism>
<dbReference type="InterPro" id="IPR036318">
    <property type="entry name" value="FAD-bd_PCMH-like_sf"/>
</dbReference>
<dbReference type="InterPro" id="IPR010031">
    <property type="entry name" value="FAD_lactone_oxidase-like"/>
</dbReference>
<protein>
    <submittedName>
        <fullName evidence="2">FAD/FMN-containing dehydrogenase</fullName>
    </submittedName>
</protein>
<accession>A0A3D9L0V5</accession>
<comment type="caution">
    <text evidence="2">The sequence shown here is derived from an EMBL/GenBank/DDBJ whole genome shotgun (WGS) entry which is preliminary data.</text>
</comment>
<dbReference type="Gene3D" id="3.30.465.10">
    <property type="match status" value="1"/>
</dbReference>
<dbReference type="InterPro" id="IPR006094">
    <property type="entry name" value="Oxid_FAD_bind_N"/>
</dbReference>
<dbReference type="GO" id="GO:0071949">
    <property type="term" value="F:FAD binding"/>
    <property type="evidence" value="ECO:0007669"/>
    <property type="project" value="InterPro"/>
</dbReference>
<dbReference type="SUPFAM" id="SSF56176">
    <property type="entry name" value="FAD-binding/transporter-associated domain-like"/>
    <property type="match status" value="1"/>
</dbReference>
<dbReference type="RefSeq" id="WP_115868814.1">
    <property type="nucleotide sequence ID" value="NZ_QREG01000013.1"/>
</dbReference>
<dbReference type="InterPro" id="IPR016166">
    <property type="entry name" value="FAD-bd_PCMH"/>
</dbReference>
<evidence type="ECO:0000313" key="3">
    <source>
        <dbReference type="Proteomes" id="UP000256779"/>
    </source>
</evidence>
<dbReference type="Pfam" id="PF01565">
    <property type="entry name" value="FAD_binding_4"/>
    <property type="match status" value="1"/>
</dbReference>
<dbReference type="AlphaFoldDB" id="A0A3D9L0V5"/>
<sequence>MAKVQSVKNWNNFPEVESTVYSFRTSGELQKLLRESPKVIARGAGLSYGDASLGEHVLSTHYFNKILSFDPYTGVLRAESGVTLRDILEVIVPKGWFLPVTPGTKNVTLGGAVAADVHGKNHHAEGSIANFIRRIRLMTGDGVLMHCSATESRDVFMHTCGGMGLTGVILDVTLQLKKIETSYINQRNIVAPNLKRLLELLRANGDATYSVAWIDCLARGKHRGRGVVMLGEHSTRRDLAEKHQKEPLTVHQAAGWKIPFHFPHFALSRPAVQLFNAYFYAKYRWSKKDFQVHYDTFFYPLDGIKDWNRMYGRKGFLQYQFVLPFDGGEQALDAVLERICKHGAASFLAVLKLMGPESSPVSFPMPGYTLALDIPMSSRLFALLDELDELVVAHGGRIYLAKDARSKRHVLQQGYPRIDKFRSIRKLTGAFKKFESLLSRRLEL</sequence>
<dbReference type="PANTHER" id="PTHR43762">
    <property type="entry name" value="L-GULONOLACTONE OXIDASE"/>
    <property type="match status" value="1"/>
</dbReference>
<dbReference type="PANTHER" id="PTHR43762:SF1">
    <property type="entry name" value="D-ARABINONO-1,4-LACTONE OXIDASE"/>
    <property type="match status" value="1"/>
</dbReference>
<name>A0A3D9L0V5_MARFU</name>
<proteinExistence type="predicted"/>
<dbReference type="GO" id="GO:0016899">
    <property type="term" value="F:oxidoreductase activity, acting on the CH-OH group of donors, oxygen as acceptor"/>
    <property type="evidence" value="ECO:0007669"/>
    <property type="project" value="InterPro"/>
</dbReference>
<evidence type="ECO:0000259" key="1">
    <source>
        <dbReference type="PROSITE" id="PS51387"/>
    </source>
</evidence>
<dbReference type="OrthoDB" id="545125at2"/>
<gene>
    <name evidence="2" type="ORF">C7460_113123</name>
</gene>
<dbReference type="InterPro" id="IPR016169">
    <property type="entry name" value="FAD-bd_PCMH_sub2"/>
</dbReference>
<dbReference type="Proteomes" id="UP000256779">
    <property type="component" value="Unassembled WGS sequence"/>
</dbReference>
<keyword evidence="3" id="KW-1185">Reference proteome</keyword>